<evidence type="ECO:0000313" key="3">
    <source>
        <dbReference type="Proteomes" id="UP000319801"/>
    </source>
</evidence>
<comment type="caution">
    <text evidence="2">The sequence shown here is derived from an EMBL/GenBank/DDBJ whole genome shotgun (WGS) entry which is preliminary data.</text>
</comment>
<sequence>MGHWNGNGAGHCGDTGNGTLESGHWKRDTGSGTLETGHWKREHWNGTWKRPLEREHWTLERDTGTGTGHWKRDTGNGTLDRDTGSGTLEMGHWEAGSGTLEAGHWNGTLQAGHPADPKYSIIHFQVSND</sequence>
<feature type="compositionally biased region" description="Basic and acidic residues" evidence="1">
    <location>
        <begin position="70"/>
        <end position="83"/>
    </location>
</feature>
<feature type="region of interest" description="Disordered" evidence="1">
    <location>
        <begin position="1"/>
        <end position="93"/>
    </location>
</feature>
<protein>
    <submittedName>
        <fullName evidence="2">Uncharacterized protein</fullName>
    </submittedName>
</protein>
<accession>A0A556V4Y0</accession>
<dbReference type="OrthoDB" id="9950873at2759"/>
<dbReference type="AlphaFoldDB" id="A0A556V4Y0"/>
<name>A0A556V4Y0_BAGYA</name>
<evidence type="ECO:0000256" key="1">
    <source>
        <dbReference type="SAM" id="MobiDB-lite"/>
    </source>
</evidence>
<reference evidence="2 3" key="1">
    <citation type="journal article" date="2019" name="Genome Biol. Evol.">
        <title>Whole-Genome Sequencing of the Giant Devil Catfish, Bagarius yarrelli.</title>
        <authorList>
            <person name="Jiang W."/>
            <person name="Lv Y."/>
            <person name="Cheng L."/>
            <person name="Yang K."/>
            <person name="Chao B."/>
            <person name="Wang X."/>
            <person name="Li Y."/>
            <person name="Pan X."/>
            <person name="You X."/>
            <person name="Zhang Y."/>
            <person name="Yang J."/>
            <person name="Li J."/>
            <person name="Zhang X."/>
            <person name="Liu S."/>
            <person name="Sun C."/>
            <person name="Yang J."/>
            <person name="Shi Q."/>
        </authorList>
    </citation>
    <scope>NUCLEOTIDE SEQUENCE [LARGE SCALE GENOMIC DNA]</scope>
    <source>
        <strain evidence="2">JWS20170419001</strain>
        <tissue evidence="2">Muscle</tissue>
    </source>
</reference>
<feature type="compositionally biased region" description="Basic and acidic residues" evidence="1">
    <location>
        <begin position="37"/>
        <end position="63"/>
    </location>
</feature>
<proteinExistence type="predicted"/>
<dbReference type="EMBL" id="VCAZ01000118">
    <property type="protein sequence ID" value="TSU50036.1"/>
    <property type="molecule type" value="Genomic_DNA"/>
</dbReference>
<gene>
    <name evidence="2" type="ORF">Baya_12965</name>
</gene>
<dbReference type="Proteomes" id="UP000319801">
    <property type="component" value="Unassembled WGS sequence"/>
</dbReference>
<evidence type="ECO:0000313" key="2">
    <source>
        <dbReference type="EMBL" id="TSU50036.1"/>
    </source>
</evidence>
<keyword evidence="3" id="KW-1185">Reference proteome</keyword>
<feature type="compositionally biased region" description="Gly residues" evidence="1">
    <location>
        <begin position="1"/>
        <end position="16"/>
    </location>
</feature>
<organism evidence="2 3">
    <name type="scientific">Bagarius yarrelli</name>
    <name type="common">Goonch</name>
    <name type="synonym">Bagrus yarrelli</name>
    <dbReference type="NCBI Taxonomy" id="175774"/>
    <lineage>
        <taxon>Eukaryota</taxon>
        <taxon>Metazoa</taxon>
        <taxon>Chordata</taxon>
        <taxon>Craniata</taxon>
        <taxon>Vertebrata</taxon>
        <taxon>Euteleostomi</taxon>
        <taxon>Actinopterygii</taxon>
        <taxon>Neopterygii</taxon>
        <taxon>Teleostei</taxon>
        <taxon>Ostariophysi</taxon>
        <taxon>Siluriformes</taxon>
        <taxon>Sisoridae</taxon>
        <taxon>Sisorinae</taxon>
        <taxon>Bagarius</taxon>
    </lineage>
</organism>